<evidence type="ECO:0000256" key="4">
    <source>
        <dbReference type="ARBA" id="ARBA00022722"/>
    </source>
</evidence>
<dbReference type="InterPro" id="IPR005162">
    <property type="entry name" value="Retrotrans_gag_dom"/>
</dbReference>
<dbReference type="Gene3D" id="3.10.10.10">
    <property type="entry name" value="HIV Type 1 Reverse Transcriptase, subunit A, domain 1"/>
    <property type="match status" value="1"/>
</dbReference>
<sequence length="1128" mass="130317">MADLANVQASKLTKAEALKYLSTFPTEEVLDLFTLDELRKVVTKLRHAQLQEKNKSLPDVKETEQSGNSKQDLNVQDNTEDSSTIDRNVNIVTNADMNDKNFEFHQNKDCWEEYVERMELSFIANDITDEAKKAATLLTKCGTETYRLFRELCSPAKPRDKKFAELVKTMQEHLNPKKNEAMERRKFQQAKQAPTEAVKDYVARLKELALHCNFTDLNGALRDQFICGIADQHTRVTLFSTDDLTFEKALKLATTREAAVKNAATTRSTGSSNSSEVKWMRQQGQRQQQQKKAEPMQANVIINNNKMKMEIDTGLYVAAMSDIDKEKYFPNVPLTKSDLDLTSYGNLSLNPLGMLKNLSVSFVDKTRFLDLYVMKGQGPLLIGRQWLKEFDLWPLQLNTQGCYNGRKIKLHFIDNVKPIQLKPYHAAFALEKKISAEIQRLIKVGNLEPVSVSKWAKSIIPVLKKNGEVRICRNFKLTVNPQLIVKRHPIPLREKIFVTLRAGNKWSQIDLKHAFMQFELDDASKEALTIITPDGLFRYTKLGEGRTDEEHIEILKEVFSRLEKAGLRVNPAKCDFFKDKIEVLGLVTFYEKFLPDRVKHVKPLYGLCNKEKWNWTQECQKGFEWLKTEASDKVLALYDPEEHRLQRWAYFLSGYTYTIEVVKSKANGNCDALSRLPAKDKTPVFEKEYTGINYINEGLQTIDYSVVSSQTSKDSILKRIITFLQNDWPKSDDLSSAEKNFYTKRNELNIEKGCLTWGHRVVIPQELQKELLKELHSTHMGIVKMKQMARNYIWWPNIDKDIEAVATSCKICLEARPEPAKTTITPWKWPSTRWTRIHIDFLGPFYSDMYLVVVDAHSKWPEIINMKKDTASKKLISVLDVLFNRFGLPKQLVSDNGPQLISAEFKGYLKKNEITHTFSPPYYPATNGAAENFVRTFKTKVSKMIKDGNEKDFAINRFLGDYRNTEHCTTERTPSYLMFKRELRTRFDLLKPDVTGTVEKNQHNSNRTKMNNRTYEFRENDTVYVRDFRRDTGKRTEAIILEKLCPVTYNVRLKDGYVTKRHVNQIVRASTTPPKRGEIGDAAKGNSNTVNDSGRSDNEKESIVKQKKKTRKVNTEFRRSKRLQNRQN</sequence>
<dbReference type="Gene3D" id="1.10.340.70">
    <property type="match status" value="1"/>
</dbReference>
<dbReference type="PANTHER" id="PTHR37984">
    <property type="entry name" value="PROTEIN CBG26694"/>
    <property type="match status" value="1"/>
</dbReference>
<proteinExistence type="predicted"/>
<dbReference type="InterPro" id="IPR050951">
    <property type="entry name" value="Retrovirus_Pol_polyprotein"/>
</dbReference>
<feature type="compositionally biased region" description="Polar residues" evidence="6">
    <location>
        <begin position="65"/>
        <end position="85"/>
    </location>
</feature>
<dbReference type="CDD" id="cd01647">
    <property type="entry name" value="RT_LTR"/>
    <property type="match status" value="1"/>
</dbReference>
<evidence type="ECO:0000259" key="7">
    <source>
        <dbReference type="PROSITE" id="PS50994"/>
    </source>
</evidence>
<keyword evidence="2" id="KW-0808">Transferase</keyword>
<dbReference type="GO" id="GO:0004519">
    <property type="term" value="F:endonuclease activity"/>
    <property type="evidence" value="ECO:0007669"/>
    <property type="project" value="UniProtKB-KW"/>
</dbReference>
<feature type="region of interest" description="Disordered" evidence="6">
    <location>
        <begin position="1068"/>
        <end position="1128"/>
    </location>
</feature>
<dbReference type="GO" id="GO:0015074">
    <property type="term" value="P:DNA integration"/>
    <property type="evidence" value="ECO:0007669"/>
    <property type="project" value="InterPro"/>
</dbReference>
<accession>A0A0J7KIS6</accession>
<dbReference type="PANTHER" id="PTHR37984:SF5">
    <property type="entry name" value="PROTEIN NYNRIN-LIKE"/>
    <property type="match status" value="1"/>
</dbReference>
<evidence type="ECO:0000313" key="9">
    <source>
        <dbReference type="Proteomes" id="UP000036403"/>
    </source>
</evidence>
<evidence type="ECO:0000256" key="1">
    <source>
        <dbReference type="ARBA" id="ARBA00012493"/>
    </source>
</evidence>
<gene>
    <name evidence="8" type="ORF">RF55_10115</name>
</gene>
<evidence type="ECO:0000256" key="2">
    <source>
        <dbReference type="ARBA" id="ARBA00022679"/>
    </source>
</evidence>
<feature type="domain" description="Integrase catalytic" evidence="7">
    <location>
        <begin position="822"/>
        <end position="982"/>
    </location>
</feature>
<feature type="region of interest" description="Disordered" evidence="6">
    <location>
        <begin position="53"/>
        <end position="85"/>
    </location>
</feature>
<feature type="compositionally biased region" description="Basic and acidic residues" evidence="6">
    <location>
        <begin position="1094"/>
        <end position="1104"/>
    </location>
</feature>
<dbReference type="GO" id="GO:0003676">
    <property type="term" value="F:nucleic acid binding"/>
    <property type="evidence" value="ECO:0007669"/>
    <property type="project" value="InterPro"/>
</dbReference>
<evidence type="ECO:0000256" key="6">
    <source>
        <dbReference type="SAM" id="MobiDB-lite"/>
    </source>
</evidence>
<dbReference type="InterPro" id="IPR012337">
    <property type="entry name" value="RNaseH-like_sf"/>
</dbReference>
<comment type="caution">
    <text evidence="8">The sequence shown here is derived from an EMBL/GenBank/DDBJ whole genome shotgun (WGS) entry which is preliminary data.</text>
</comment>
<dbReference type="EMBL" id="LBMM01006974">
    <property type="protein sequence ID" value="KMQ90152.1"/>
    <property type="molecule type" value="Genomic_DNA"/>
</dbReference>
<dbReference type="Pfam" id="PF17921">
    <property type="entry name" value="Integrase_H2C2"/>
    <property type="match status" value="1"/>
</dbReference>
<dbReference type="InterPro" id="IPR041588">
    <property type="entry name" value="Integrase_H2C2"/>
</dbReference>
<dbReference type="FunFam" id="1.10.340.70:FF:000003">
    <property type="entry name" value="Protein CBG25708"/>
    <property type="match status" value="1"/>
</dbReference>
<dbReference type="PaxDb" id="67767-A0A0J7KIS6"/>
<keyword evidence="5" id="KW-0255">Endonuclease</keyword>
<evidence type="ECO:0000256" key="3">
    <source>
        <dbReference type="ARBA" id="ARBA00022695"/>
    </source>
</evidence>
<dbReference type="STRING" id="67767.A0A0J7KIS6"/>
<dbReference type="Pfam" id="PF00665">
    <property type="entry name" value="rve"/>
    <property type="match status" value="1"/>
</dbReference>
<feature type="compositionally biased region" description="Basic residues" evidence="6">
    <location>
        <begin position="1119"/>
        <end position="1128"/>
    </location>
</feature>
<name>A0A0J7KIS6_LASNI</name>
<dbReference type="Proteomes" id="UP000036403">
    <property type="component" value="Unassembled WGS sequence"/>
</dbReference>
<feature type="region of interest" description="Disordered" evidence="6">
    <location>
        <begin position="260"/>
        <end position="295"/>
    </location>
</feature>
<dbReference type="AlphaFoldDB" id="A0A0J7KIS6"/>
<dbReference type="SUPFAM" id="SSF53098">
    <property type="entry name" value="Ribonuclease H-like"/>
    <property type="match status" value="1"/>
</dbReference>
<dbReference type="InterPro" id="IPR043128">
    <property type="entry name" value="Rev_trsase/Diguanyl_cyclase"/>
</dbReference>
<dbReference type="EC" id="2.7.7.49" evidence="1"/>
<feature type="compositionally biased region" description="Polar residues" evidence="6">
    <location>
        <begin position="263"/>
        <end position="276"/>
    </location>
</feature>
<dbReference type="GO" id="GO:0042575">
    <property type="term" value="C:DNA polymerase complex"/>
    <property type="evidence" value="ECO:0007669"/>
    <property type="project" value="UniProtKB-ARBA"/>
</dbReference>
<evidence type="ECO:0000256" key="5">
    <source>
        <dbReference type="ARBA" id="ARBA00022759"/>
    </source>
</evidence>
<feature type="compositionally biased region" description="Basic and acidic residues" evidence="6">
    <location>
        <begin position="53"/>
        <end position="64"/>
    </location>
</feature>
<dbReference type="InterPro" id="IPR021109">
    <property type="entry name" value="Peptidase_aspartic_dom_sf"/>
</dbReference>
<dbReference type="InterPro" id="IPR036397">
    <property type="entry name" value="RNaseH_sf"/>
</dbReference>
<keyword evidence="9" id="KW-1185">Reference proteome</keyword>
<dbReference type="Gene3D" id="3.30.70.270">
    <property type="match status" value="3"/>
</dbReference>
<dbReference type="SUPFAM" id="SSF56672">
    <property type="entry name" value="DNA/RNA polymerases"/>
    <property type="match status" value="1"/>
</dbReference>
<dbReference type="FunFam" id="3.30.420.10:FF:000063">
    <property type="entry name" value="Retrovirus-related Pol polyprotein from transposon 297-like Protein"/>
    <property type="match status" value="1"/>
</dbReference>
<dbReference type="InterPro" id="IPR043502">
    <property type="entry name" value="DNA/RNA_pol_sf"/>
</dbReference>
<dbReference type="Pfam" id="PF03732">
    <property type="entry name" value="Retrotrans_gag"/>
    <property type="match status" value="1"/>
</dbReference>
<keyword evidence="5" id="KW-0378">Hydrolase</keyword>
<evidence type="ECO:0000313" key="8">
    <source>
        <dbReference type="EMBL" id="KMQ90152.1"/>
    </source>
</evidence>
<feature type="compositionally biased region" description="Low complexity" evidence="6">
    <location>
        <begin position="281"/>
        <end position="290"/>
    </location>
</feature>
<dbReference type="Gene3D" id="3.30.420.10">
    <property type="entry name" value="Ribonuclease H-like superfamily/Ribonuclease H"/>
    <property type="match status" value="1"/>
</dbReference>
<keyword evidence="4" id="KW-0540">Nuclease</keyword>
<dbReference type="InterPro" id="IPR001584">
    <property type="entry name" value="Integrase_cat-core"/>
</dbReference>
<organism evidence="8 9">
    <name type="scientific">Lasius niger</name>
    <name type="common">Black garden ant</name>
    <dbReference type="NCBI Taxonomy" id="67767"/>
    <lineage>
        <taxon>Eukaryota</taxon>
        <taxon>Metazoa</taxon>
        <taxon>Ecdysozoa</taxon>
        <taxon>Arthropoda</taxon>
        <taxon>Hexapoda</taxon>
        <taxon>Insecta</taxon>
        <taxon>Pterygota</taxon>
        <taxon>Neoptera</taxon>
        <taxon>Endopterygota</taxon>
        <taxon>Hymenoptera</taxon>
        <taxon>Apocrita</taxon>
        <taxon>Aculeata</taxon>
        <taxon>Formicoidea</taxon>
        <taxon>Formicidae</taxon>
        <taxon>Formicinae</taxon>
        <taxon>Lasius</taxon>
        <taxon>Lasius</taxon>
    </lineage>
</organism>
<reference evidence="8 9" key="1">
    <citation type="submission" date="2015-04" db="EMBL/GenBank/DDBJ databases">
        <title>Lasius niger genome sequencing.</title>
        <authorList>
            <person name="Konorov E.A."/>
            <person name="Nikitin M.A."/>
            <person name="Kirill M.V."/>
            <person name="Chang P."/>
        </authorList>
    </citation>
    <scope>NUCLEOTIDE SEQUENCE [LARGE SCALE GENOMIC DNA]</scope>
    <source>
        <tissue evidence="8">Whole</tissue>
    </source>
</reference>
<dbReference type="PROSITE" id="PS50994">
    <property type="entry name" value="INTEGRASE"/>
    <property type="match status" value="1"/>
</dbReference>
<dbReference type="OrthoDB" id="7695095at2759"/>
<dbReference type="Gene3D" id="2.40.70.10">
    <property type="entry name" value="Acid Proteases"/>
    <property type="match status" value="1"/>
</dbReference>
<dbReference type="GO" id="GO:0003964">
    <property type="term" value="F:RNA-directed DNA polymerase activity"/>
    <property type="evidence" value="ECO:0007669"/>
    <property type="project" value="UniProtKB-EC"/>
</dbReference>
<protein>
    <recommendedName>
        <fullName evidence="1">RNA-directed DNA polymerase</fullName>
        <ecNumber evidence="1">2.7.7.49</ecNumber>
    </recommendedName>
</protein>
<keyword evidence="3" id="KW-0548">Nucleotidyltransferase</keyword>